<evidence type="ECO:0000313" key="24">
    <source>
        <dbReference type="EMBL" id="RNL80456.1"/>
    </source>
</evidence>
<evidence type="ECO:0000256" key="16">
    <source>
        <dbReference type="ARBA" id="ARBA00038053"/>
    </source>
</evidence>
<keyword evidence="7 23" id="KW-0812">Transmembrane</keyword>
<dbReference type="PANTHER" id="PTHR30474:SF2">
    <property type="entry name" value="PEPTIDOGLYCAN GLYCOSYLTRANSFERASE FTSW-RELATED"/>
    <property type="match status" value="1"/>
</dbReference>
<protein>
    <recommendedName>
        <fullName evidence="17">Probable peptidoglycan glycosyltransferase FtsW</fullName>
        <ecNumber evidence="19">2.4.99.28</ecNumber>
    </recommendedName>
    <alternativeName>
        <fullName evidence="18">Cell division protein FtsW</fullName>
    </alternativeName>
    <alternativeName>
        <fullName evidence="15">Cell wall polymerase</fullName>
    </alternativeName>
    <alternativeName>
        <fullName evidence="14">Peptidoglycan polymerase</fullName>
    </alternativeName>
</protein>
<keyword evidence="8" id="KW-0133">Cell shape</keyword>
<evidence type="ECO:0000313" key="25">
    <source>
        <dbReference type="Proteomes" id="UP000277094"/>
    </source>
</evidence>
<dbReference type="PANTHER" id="PTHR30474">
    <property type="entry name" value="CELL CYCLE PROTEIN"/>
    <property type="match status" value="1"/>
</dbReference>
<comment type="pathway">
    <text evidence="2">Cell wall biogenesis; peptidoglycan biosynthesis.</text>
</comment>
<keyword evidence="5" id="KW-0328">Glycosyltransferase</keyword>
<dbReference type="GO" id="GO:0032153">
    <property type="term" value="C:cell division site"/>
    <property type="evidence" value="ECO:0007669"/>
    <property type="project" value="TreeGrafter"/>
</dbReference>
<comment type="subcellular location">
    <subcellularLocation>
        <location evidence="1">Cell membrane</location>
        <topology evidence="1">Multi-pass membrane protein</topology>
    </subcellularLocation>
</comment>
<keyword evidence="12" id="KW-0131">Cell cycle</keyword>
<comment type="similarity">
    <text evidence="16">Belongs to the SEDS family. FtsW subfamily.</text>
</comment>
<dbReference type="GO" id="GO:0071555">
    <property type="term" value="P:cell wall organization"/>
    <property type="evidence" value="ECO:0007669"/>
    <property type="project" value="UniProtKB-KW"/>
</dbReference>
<organism evidence="24 25">
    <name type="scientific">Nocardioides marmorisolisilvae</name>
    <dbReference type="NCBI Taxonomy" id="1542737"/>
    <lineage>
        <taxon>Bacteria</taxon>
        <taxon>Bacillati</taxon>
        <taxon>Actinomycetota</taxon>
        <taxon>Actinomycetes</taxon>
        <taxon>Propionibacteriales</taxon>
        <taxon>Nocardioidaceae</taxon>
        <taxon>Nocardioides</taxon>
    </lineage>
</organism>
<evidence type="ECO:0000256" key="8">
    <source>
        <dbReference type="ARBA" id="ARBA00022960"/>
    </source>
</evidence>
<dbReference type="GO" id="GO:0009252">
    <property type="term" value="P:peptidoglycan biosynthetic process"/>
    <property type="evidence" value="ECO:0007669"/>
    <property type="project" value="UniProtKB-KW"/>
</dbReference>
<dbReference type="GO" id="GO:0008955">
    <property type="term" value="F:peptidoglycan glycosyltransferase activity"/>
    <property type="evidence" value="ECO:0007669"/>
    <property type="project" value="UniProtKB-EC"/>
</dbReference>
<keyword evidence="13" id="KW-0961">Cell wall biogenesis/degradation</keyword>
<evidence type="ECO:0000256" key="17">
    <source>
        <dbReference type="ARBA" id="ARBA00041185"/>
    </source>
</evidence>
<evidence type="ECO:0000256" key="18">
    <source>
        <dbReference type="ARBA" id="ARBA00041418"/>
    </source>
</evidence>
<feature type="transmembrane region" description="Helical" evidence="23">
    <location>
        <begin position="179"/>
        <end position="212"/>
    </location>
</feature>
<dbReference type="InterPro" id="IPR001182">
    <property type="entry name" value="FtsW/RodA"/>
</dbReference>
<dbReference type="AlphaFoldDB" id="A0A3N0DY88"/>
<dbReference type="Pfam" id="PF01098">
    <property type="entry name" value="FTSW_RODA_SPOVE"/>
    <property type="match status" value="1"/>
</dbReference>
<accession>A0A3N0DY88</accession>
<keyword evidence="3" id="KW-1003">Cell membrane</keyword>
<feature type="compositionally biased region" description="Low complexity" evidence="22">
    <location>
        <begin position="415"/>
        <end position="427"/>
    </location>
</feature>
<feature type="transmembrane region" description="Helical" evidence="23">
    <location>
        <begin position="108"/>
        <end position="128"/>
    </location>
</feature>
<dbReference type="EMBL" id="RJSG01000002">
    <property type="protein sequence ID" value="RNL80456.1"/>
    <property type="molecule type" value="Genomic_DNA"/>
</dbReference>
<evidence type="ECO:0000256" key="12">
    <source>
        <dbReference type="ARBA" id="ARBA00023306"/>
    </source>
</evidence>
<feature type="transmembrane region" description="Helical" evidence="23">
    <location>
        <begin position="341"/>
        <end position="365"/>
    </location>
</feature>
<gene>
    <name evidence="24" type="primary">ftsW</name>
    <name evidence="24" type="ORF">EFL95_12255</name>
</gene>
<evidence type="ECO:0000256" key="10">
    <source>
        <dbReference type="ARBA" id="ARBA00022989"/>
    </source>
</evidence>
<dbReference type="NCBIfam" id="TIGR02614">
    <property type="entry name" value="ftsW"/>
    <property type="match status" value="1"/>
</dbReference>
<feature type="transmembrane region" description="Helical" evidence="23">
    <location>
        <begin position="305"/>
        <end position="329"/>
    </location>
</feature>
<feature type="transmembrane region" description="Helical" evidence="23">
    <location>
        <begin position="41"/>
        <end position="62"/>
    </location>
</feature>
<dbReference type="EC" id="2.4.99.28" evidence="19"/>
<dbReference type="OrthoDB" id="9812661at2"/>
<evidence type="ECO:0000256" key="11">
    <source>
        <dbReference type="ARBA" id="ARBA00023136"/>
    </source>
</evidence>
<evidence type="ECO:0000256" key="14">
    <source>
        <dbReference type="ARBA" id="ARBA00032370"/>
    </source>
</evidence>
<keyword evidence="9" id="KW-0573">Peptidoglycan synthesis</keyword>
<evidence type="ECO:0000256" key="7">
    <source>
        <dbReference type="ARBA" id="ARBA00022692"/>
    </source>
</evidence>
<evidence type="ECO:0000256" key="2">
    <source>
        <dbReference type="ARBA" id="ARBA00004752"/>
    </source>
</evidence>
<keyword evidence="25" id="KW-1185">Reference proteome</keyword>
<proteinExistence type="inferred from homology"/>
<evidence type="ECO:0000256" key="9">
    <source>
        <dbReference type="ARBA" id="ARBA00022984"/>
    </source>
</evidence>
<keyword evidence="4" id="KW-0132">Cell division</keyword>
<dbReference type="Proteomes" id="UP000277094">
    <property type="component" value="Unassembled WGS sequence"/>
</dbReference>
<dbReference type="InterPro" id="IPR013437">
    <property type="entry name" value="FtsW"/>
</dbReference>
<dbReference type="GO" id="GO:0008360">
    <property type="term" value="P:regulation of cell shape"/>
    <property type="evidence" value="ECO:0007669"/>
    <property type="project" value="UniProtKB-KW"/>
</dbReference>
<dbReference type="GO" id="GO:0005886">
    <property type="term" value="C:plasma membrane"/>
    <property type="evidence" value="ECO:0007669"/>
    <property type="project" value="UniProtKB-SubCell"/>
</dbReference>
<comment type="caution">
    <text evidence="24">The sequence shown here is derived from an EMBL/GenBank/DDBJ whole genome shotgun (WGS) entry which is preliminary data.</text>
</comment>
<evidence type="ECO:0000256" key="15">
    <source>
        <dbReference type="ARBA" id="ARBA00033270"/>
    </source>
</evidence>
<keyword evidence="6" id="KW-0808">Transferase</keyword>
<evidence type="ECO:0000256" key="22">
    <source>
        <dbReference type="SAM" id="MobiDB-lite"/>
    </source>
</evidence>
<feature type="region of interest" description="Disordered" evidence="22">
    <location>
        <begin position="403"/>
        <end position="427"/>
    </location>
</feature>
<keyword evidence="11 23" id="KW-0472">Membrane</keyword>
<evidence type="ECO:0000256" key="19">
    <source>
        <dbReference type="ARBA" id="ARBA00044770"/>
    </source>
</evidence>
<feature type="compositionally biased region" description="Basic residues" evidence="22">
    <location>
        <begin position="404"/>
        <end position="414"/>
    </location>
</feature>
<evidence type="ECO:0000256" key="3">
    <source>
        <dbReference type="ARBA" id="ARBA00022475"/>
    </source>
</evidence>
<evidence type="ECO:0000256" key="20">
    <source>
        <dbReference type="ARBA" id="ARBA00049902"/>
    </source>
</evidence>
<dbReference type="GO" id="GO:0051301">
    <property type="term" value="P:cell division"/>
    <property type="evidence" value="ECO:0007669"/>
    <property type="project" value="UniProtKB-KW"/>
</dbReference>
<dbReference type="GO" id="GO:0015648">
    <property type="term" value="F:lipid-linked peptidoglycan transporter activity"/>
    <property type="evidence" value="ECO:0007669"/>
    <property type="project" value="TreeGrafter"/>
</dbReference>
<evidence type="ECO:0000256" key="23">
    <source>
        <dbReference type="SAM" id="Phobius"/>
    </source>
</evidence>
<comment type="function">
    <text evidence="21">Peptidoglycan polymerase that is essential for cell division.</text>
</comment>
<comment type="catalytic activity">
    <reaction evidence="20">
        <text>[GlcNAc-(1-&gt;4)-Mur2Ac(oyl-L-Ala-gamma-D-Glu-L-Lys-D-Ala-D-Ala)](n)-di-trans,octa-cis-undecaprenyl diphosphate + beta-D-GlcNAc-(1-&gt;4)-Mur2Ac(oyl-L-Ala-gamma-D-Glu-L-Lys-D-Ala-D-Ala)-di-trans,octa-cis-undecaprenyl diphosphate = [GlcNAc-(1-&gt;4)-Mur2Ac(oyl-L-Ala-gamma-D-Glu-L-Lys-D-Ala-D-Ala)](n+1)-di-trans,octa-cis-undecaprenyl diphosphate + di-trans,octa-cis-undecaprenyl diphosphate + H(+)</text>
        <dbReference type="Rhea" id="RHEA:23708"/>
        <dbReference type="Rhea" id="RHEA-COMP:9602"/>
        <dbReference type="Rhea" id="RHEA-COMP:9603"/>
        <dbReference type="ChEBI" id="CHEBI:15378"/>
        <dbReference type="ChEBI" id="CHEBI:58405"/>
        <dbReference type="ChEBI" id="CHEBI:60033"/>
        <dbReference type="ChEBI" id="CHEBI:78435"/>
        <dbReference type="EC" id="2.4.99.28"/>
    </reaction>
</comment>
<evidence type="ECO:0000256" key="5">
    <source>
        <dbReference type="ARBA" id="ARBA00022676"/>
    </source>
</evidence>
<evidence type="ECO:0000256" key="6">
    <source>
        <dbReference type="ARBA" id="ARBA00022679"/>
    </source>
</evidence>
<evidence type="ECO:0000256" key="4">
    <source>
        <dbReference type="ARBA" id="ARBA00022618"/>
    </source>
</evidence>
<name>A0A3N0DY88_9ACTN</name>
<evidence type="ECO:0000256" key="21">
    <source>
        <dbReference type="ARBA" id="ARBA00049966"/>
    </source>
</evidence>
<evidence type="ECO:0000256" key="13">
    <source>
        <dbReference type="ARBA" id="ARBA00023316"/>
    </source>
</evidence>
<keyword evidence="10 23" id="KW-1133">Transmembrane helix</keyword>
<evidence type="ECO:0000256" key="1">
    <source>
        <dbReference type="ARBA" id="ARBA00004651"/>
    </source>
</evidence>
<reference evidence="24 25" key="1">
    <citation type="submission" date="2018-11" db="EMBL/GenBank/DDBJ databases">
        <authorList>
            <person name="Li F."/>
        </authorList>
    </citation>
    <scope>NUCLEOTIDE SEQUENCE [LARGE SCALE GENOMIC DNA]</scope>
    <source>
        <strain evidence="24 25">KIS18-7</strain>
    </source>
</reference>
<feature type="transmembrane region" description="Helical" evidence="23">
    <location>
        <begin position="82"/>
        <end position="101"/>
    </location>
</feature>
<sequence>MTAQPGGRTGTRDEVRGSSSQGFAGWLETVRRYRDRPLTPYYLLLGATGLLLAIGLIMVLSASSVYSYKTQHGNSYYWATKQLMWVLIALPCAWVATRLPLRTLRVAAWPMLAVAVVMLALTQTGLGVEVNGNKNWLGVGPFQVQPSEVAKFAMILWCADVYARKDRLLDTWRHLAVPVLPVAGLIVGLVLVGGDLGTALVMFAIVLGMLWVVGVPARIFVAAVSVVSVGALYLAASSPERLNRITGFVNPFNDLQNSGWQAGHGILGMASGGIFGKGIGASQQKWGNLPEAHTDFIFAVLGEELGLVGTLLVLALFLTIAYAGLRVAVQAQNLFVRYTSAGIVIWLTAHMVINIGMVLALLPVIGIPLPLVSYGGSSLVPELVALGLVIGFARSEPNAAGELRRRRGERRNRRAVNAGAVPRGRTS</sequence>